<reference evidence="1" key="1">
    <citation type="journal article" date="2014" name="Int. J. Syst. Evol. Microbiol.">
        <title>Complete genome of a new Firmicutes species belonging to the dominant human colonic microbiota ('Ruminococcus bicirculans') reveals two chromosomes and a selective capacity to utilize plant glucans.</title>
        <authorList>
            <consortium name="NISC Comparative Sequencing Program"/>
            <person name="Wegmann U."/>
            <person name="Louis P."/>
            <person name="Goesmann A."/>
            <person name="Henrissat B."/>
            <person name="Duncan S.H."/>
            <person name="Flint H.J."/>
        </authorList>
    </citation>
    <scope>NUCLEOTIDE SEQUENCE</scope>
    <source>
        <strain evidence="1">CGMCC 1.15644</strain>
    </source>
</reference>
<keyword evidence="4" id="KW-1185">Reference proteome</keyword>
<accession>A0A4R2HLQ5</accession>
<name>A0A4R2HLQ5_9SPHI</name>
<dbReference type="AlphaFoldDB" id="A0A4R2HLQ5"/>
<dbReference type="OrthoDB" id="9796999at2"/>
<evidence type="ECO:0000313" key="3">
    <source>
        <dbReference type="Proteomes" id="UP000295684"/>
    </source>
</evidence>
<evidence type="ECO:0000313" key="2">
    <source>
        <dbReference type="EMBL" id="TCO31117.1"/>
    </source>
</evidence>
<reference evidence="2 3" key="3">
    <citation type="submission" date="2019-03" db="EMBL/GenBank/DDBJ databases">
        <title>Genomic Encyclopedia of Type Strains, Phase IV (KMG-IV): sequencing the most valuable type-strain genomes for metagenomic binning, comparative biology and taxonomic classification.</title>
        <authorList>
            <person name="Goeker M."/>
        </authorList>
    </citation>
    <scope>NUCLEOTIDE SEQUENCE [LARGE SCALE GENOMIC DNA]</scope>
    <source>
        <strain evidence="2 3">DSM 103236</strain>
    </source>
</reference>
<proteinExistence type="predicted"/>
<dbReference type="EMBL" id="BMJO01000001">
    <property type="protein sequence ID" value="GGE42108.1"/>
    <property type="molecule type" value="Genomic_DNA"/>
</dbReference>
<reference evidence="1" key="4">
    <citation type="submission" date="2024-05" db="EMBL/GenBank/DDBJ databases">
        <authorList>
            <person name="Sun Q."/>
            <person name="Zhou Y."/>
        </authorList>
    </citation>
    <scope>NUCLEOTIDE SEQUENCE</scope>
    <source>
        <strain evidence="1">CGMCC 1.15644</strain>
    </source>
</reference>
<comment type="caution">
    <text evidence="2">The sequence shown here is derived from an EMBL/GenBank/DDBJ whole genome shotgun (WGS) entry which is preliminary data.</text>
</comment>
<dbReference type="EMBL" id="SLWO01000001">
    <property type="protein sequence ID" value="TCO31117.1"/>
    <property type="molecule type" value="Genomic_DNA"/>
</dbReference>
<reference evidence="4" key="2">
    <citation type="journal article" date="2019" name="Int. J. Syst. Evol. Microbiol.">
        <title>The Global Catalogue of Microorganisms (GCM) 10K type strain sequencing project: providing services to taxonomists for standard genome sequencing and annotation.</title>
        <authorList>
            <consortium name="The Broad Institute Genomics Platform"/>
            <consortium name="The Broad Institute Genome Sequencing Center for Infectious Disease"/>
            <person name="Wu L."/>
            <person name="Ma J."/>
        </authorList>
    </citation>
    <scope>NUCLEOTIDE SEQUENCE [LARGE SCALE GENOMIC DNA]</scope>
    <source>
        <strain evidence="4">CGMCC 1.15644</strain>
    </source>
</reference>
<protein>
    <submittedName>
        <fullName evidence="2">Uncharacterized protein YdeI (YjbR/CyaY-like superfamily)</fullName>
    </submittedName>
</protein>
<dbReference type="Proteomes" id="UP000622648">
    <property type="component" value="Unassembled WGS sequence"/>
</dbReference>
<dbReference type="Pfam" id="PF13376">
    <property type="entry name" value="OmdA"/>
    <property type="match status" value="1"/>
</dbReference>
<organism evidence="2 3">
    <name type="scientific">Pedobacter psychrotolerans</name>
    <dbReference type="NCBI Taxonomy" id="1843235"/>
    <lineage>
        <taxon>Bacteria</taxon>
        <taxon>Pseudomonadati</taxon>
        <taxon>Bacteroidota</taxon>
        <taxon>Sphingobacteriia</taxon>
        <taxon>Sphingobacteriales</taxon>
        <taxon>Sphingobacteriaceae</taxon>
        <taxon>Pedobacter</taxon>
    </lineage>
</organism>
<dbReference type="Proteomes" id="UP000295684">
    <property type="component" value="Unassembled WGS sequence"/>
</dbReference>
<gene>
    <name evidence="2" type="ORF">EV200_101565</name>
    <name evidence="1" type="ORF">GCM10011413_04980</name>
</gene>
<evidence type="ECO:0000313" key="4">
    <source>
        <dbReference type="Proteomes" id="UP000622648"/>
    </source>
</evidence>
<sequence>MEQETFYPENKSQWRAWLKENHALKKSIWVIFYKKKTGRPTINWSEAVDEALCFGWIDSIGKPIDDEKFMQYFCQRKPNSTWSKINKDKVNVLLEANLITDAGKYCIDIAKQNGSWTILDEVEALIIPKDLELAFAEQPEAAIFFSNLSRTVKKGILQWLVLAKRPATRASRIKDVIQFCLEKNIPKQFRP</sequence>
<evidence type="ECO:0000313" key="1">
    <source>
        <dbReference type="EMBL" id="GGE42108.1"/>
    </source>
</evidence>
<dbReference type="RefSeq" id="WP_132529261.1">
    <property type="nucleotide sequence ID" value="NZ_BMJO01000001.1"/>
</dbReference>